<evidence type="ECO:0000256" key="3">
    <source>
        <dbReference type="ARBA" id="ARBA00022452"/>
    </source>
</evidence>
<dbReference type="InterPro" id="IPR023997">
    <property type="entry name" value="TonB-dep_OMP_SusC/RagA_CS"/>
</dbReference>
<evidence type="ECO:0000256" key="6">
    <source>
        <dbReference type="ARBA" id="ARBA00023136"/>
    </source>
</evidence>
<dbReference type="Gene3D" id="2.60.40.1120">
    <property type="entry name" value="Carboxypeptidase-like, regulatory domain"/>
    <property type="match status" value="1"/>
</dbReference>
<reference evidence="13 14" key="1">
    <citation type="submission" date="2015-07" db="EMBL/GenBank/DDBJ databases">
        <title>The draft genome sequence of Leadbetterella sp. JN14-9.</title>
        <authorList>
            <person name="Liu Y."/>
            <person name="Du J."/>
            <person name="Shao Z."/>
        </authorList>
    </citation>
    <scope>NUCLEOTIDE SEQUENCE [LARGE SCALE GENOMIC DNA]</scope>
    <source>
        <strain evidence="13 14">JN14-9</strain>
    </source>
</reference>
<keyword evidence="2 8" id="KW-0813">Transport</keyword>
<dbReference type="PROSITE" id="PS52016">
    <property type="entry name" value="TONB_DEPENDENT_REC_3"/>
    <property type="match status" value="1"/>
</dbReference>
<dbReference type="SUPFAM" id="SSF49464">
    <property type="entry name" value="Carboxypeptidase regulatory domain-like"/>
    <property type="match status" value="1"/>
</dbReference>
<dbReference type="NCBIfam" id="TIGR04057">
    <property type="entry name" value="SusC_RagA_signa"/>
    <property type="match status" value="1"/>
</dbReference>
<dbReference type="SUPFAM" id="SSF56935">
    <property type="entry name" value="Porins"/>
    <property type="match status" value="1"/>
</dbReference>
<evidence type="ECO:0000313" key="14">
    <source>
        <dbReference type="Proteomes" id="UP000050454"/>
    </source>
</evidence>
<dbReference type="InterPro" id="IPR039426">
    <property type="entry name" value="TonB-dep_rcpt-like"/>
</dbReference>
<feature type="signal peptide" evidence="10">
    <location>
        <begin position="1"/>
        <end position="26"/>
    </location>
</feature>
<evidence type="ECO:0000259" key="12">
    <source>
        <dbReference type="Pfam" id="PF07715"/>
    </source>
</evidence>
<dbReference type="Proteomes" id="UP000050454">
    <property type="component" value="Unassembled WGS sequence"/>
</dbReference>
<keyword evidence="6 8" id="KW-0472">Membrane</keyword>
<feature type="domain" description="TonB-dependent receptor-like beta-barrel" evidence="11">
    <location>
        <begin position="415"/>
        <end position="950"/>
    </location>
</feature>
<proteinExistence type="inferred from homology"/>
<dbReference type="Pfam" id="PF07715">
    <property type="entry name" value="Plug"/>
    <property type="match status" value="1"/>
</dbReference>
<dbReference type="PATRIC" id="fig|1605367.3.peg.725"/>
<dbReference type="Gene3D" id="2.40.170.20">
    <property type="entry name" value="TonB-dependent receptor, beta-barrel domain"/>
    <property type="match status" value="1"/>
</dbReference>
<dbReference type="Pfam" id="PF00593">
    <property type="entry name" value="TonB_dep_Rec_b-barrel"/>
    <property type="match status" value="1"/>
</dbReference>
<evidence type="ECO:0000259" key="11">
    <source>
        <dbReference type="Pfam" id="PF00593"/>
    </source>
</evidence>
<dbReference type="STRING" id="1605367.AFM12_16460"/>
<evidence type="ECO:0000256" key="1">
    <source>
        <dbReference type="ARBA" id="ARBA00004571"/>
    </source>
</evidence>
<feature type="chain" id="PRO_5006026308" evidence="10">
    <location>
        <begin position="27"/>
        <end position="996"/>
    </location>
</feature>
<evidence type="ECO:0000256" key="4">
    <source>
        <dbReference type="ARBA" id="ARBA00022692"/>
    </source>
</evidence>
<sequence length="996" mass="107943">MKNNLFLRLCALGTMLLFFLSGVANAAPLTIQINGTVTEPDGTPLIGCSIIEKGTTNGSLTNASGEYSITVKDENSVLVFNFIGFTSQEVLVGSQTNISVQLEPSASQLDDIVVLAYGTQKKSDLTGAVGTLKSKDFNKGIVVNPGQLLQGKVAGVNVSSVSGEPGASQDVIIRGVGSLRSGTTPLYVIDGFVLDNSSTGVATNPLNFINPQDIESINILKDASAAAIYGARAANGVVVITTKKGKSGKTEMNLSASTAISTLSNKIDVFSADEFKKQVVNAGGNLYNAGGSTDWQDELTRTAQSYTTHLSISGAASEKFSYFASLGLDNQEGILLNSNLKRYSGRLNLNQTGLNGRLNIAYNLTASQTENNRPDGGSMVVNMLQLNPTIPAYTNGSPSLIDDMLNPLTRQEIYKDNAVNNRIIANFSPSLKITDDLTYKLNVGLDRSSTDRIVQMLPYALLEGLDLGSLNSSLVKNDNNLIENTLTYNYQKSSHNLNFLAGHSYQKTFEHLRGFNLTGFASSGIEPIYQDQTSTQEQPTTLNTYAIKNELQSFFGRVNYGFEDKYLFTATMRADGSSKFGENNKYGYFPSFAAGWNISNEDFMTTSVFTNLKLRASWGLTGNQEIPSKITQANYVESKSGNDTYPLNPNANTLDDYPYGTIFTRLANPNIQWEVSRQSNIGIDFGILANKLTGTVDYFNKTSENILLEVVPADPIQPTATYWTNVPDMQIKNSGLELSLDYRSSSQRSFYYGIGGNITLMKNSVENSPYAVLTTGAAQGAGQTGATINGYINGESIGAFYMKEFVGIGDDGLNAYLDKNGDGQVLENDRYVVGTAIPNVLYAFTVNLGYKNFDLGLNFNGVSGNKIFNHTAMSIFNKGSLSSSFNTTAFAVEYPEEAISNSNEVSTRYLENGSYLRMNNATLSYNLSPEKLLSSNWIKGVQFSLTGQNLFVLTDYSGFDPEVNTGSSTGGIQTFGIDRFTYPKARTYMLGLNVSF</sequence>
<keyword evidence="3 8" id="KW-1134">Transmembrane beta strand</keyword>
<dbReference type="Gene3D" id="2.170.130.10">
    <property type="entry name" value="TonB-dependent receptor, plug domain"/>
    <property type="match status" value="1"/>
</dbReference>
<dbReference type="InterPro" id="IPR008969">
    <property type="entry name" value="CarboxyPept-like_regulatory"/>
</dbReference>
<dbReference type="OrthoDB" id="9768177at2"/>
<dbReference type="AlphaFoldDB" id="A0A0N8H9A6"/>
<evidence type="ECO:0000256" key="10">
    <source>
        <dbReference type="SAM" id="SignalP"/>
    </source>
</evidence>
<protein>
    <submittedName>
        <fullName evidence="13">Carbohydrate-binding protein SusC</fullName>
    </submittedName>
</protein>
<dbReference type="EMBL" id="LGTQ01000013">
    <property type="protein sequence ID" value="KPM46836.1"/>
    <property type="molecule type" value="Genomic_DNA"/>
</dbReference>
<evidence type="ECO:0000256" key="7">
    <source>
        <dbReference type="ARBA" id="ARBA00023237"/>
    </source>
</evidence>
<keyword evidence="5 9" id="KW-0798">TonB box</keyword>
<evidence type="ECO:0000313" key="13">
    <source>
        <dbReference type="EMBL" id="KPM46836.1"/>
    </source>
</evidence>
<evidence type="ECO:0000256" key="2">
    <source>
        <dbReference type="ARBA" id="ARBA00022448"/>
    </source>
</evidence>
<keyword evidence="14" id="KW-1185">Reference proteome</keyword>
<dbReference type="InterPro" id="IPR037066">
    <property type="entry name" value="Plug_dom_sf"/>
</dbReference>
<dbReference type="RefSeq" id="WP_055150453.1">
    <property type="nucleotide sequence ID" value="NZ_JXSZ01000013.1"/>
</dbReference>
<feature type="domain" description="TonB-dependent receptor plug" evidence="12">
    <location>
        <begin position="122"/>
        <end position="237"/>
    </location>
</feature>
<comment type="similarity">
    <text evidence="8 9">Belongs to the TonB-dependent receptor family.</text>
</comment>
<organism evidence="13 14">
    <name type="scientific">Jiulongibacter sediminis</name>
    <dbReference type="NCBI Taxonomy" id="1605367"/>
    <lineage>
        <taxon>Bacteria</taxon>
        <taxon>Pseudomonadati</taxon>
        <taxon>Bacteroidota</taxon>
        <taxon>Cytophagia</taxon>
        <taxon>Cytophagales</taxon>
        <taxon>Leadbetterellaceae</taxon>
        <taxon>Jiulongibacter</taxon>
    </lineage>
</organism>
<keyword evidence="10" id="KW-0732">Signal</keyword>
<dbReference type="NCBIfam" id="TIGR04056">
    <property type="entry name" value="OMP_RagA_SusC"/>
    <property type="match status" value="1"/>
</dbReference>
<dbReference type="InterPro" id="IPR012910">
    <property type="entry name" value="Plug_dom"/>
</dbReference>
<gene>
    <name evidence="13" type="ORF">AFM12_16460</name>
</gene>
<dbReference type="GO" id="GO:0009279">
    <property type="term" value="C:cell outer membrane"/>
    <property type="evidence" value="ECO:0007669"/>
    <property type="project" value="UniProtKB-SubCell"/>
</dbReference>
<dbReference type="InterPro" id="IPR000531">
    <property type="entry name" value="Beta-barrel_TonB"/>
</dbReference>
<evidence type="ECO:0000256" key="9">
    <source>
        <dbReference type="RuleBase" id="RU003357"/>
    </source>
</evidence>
<keyword evidence="7 8" id="KW-0998">Cell outer membrane</keyword>
<comment type="subcellular location">
    <subcellularLocation>
        <location evidence="1 8">Cell outer membrane</location>
        <topology evidence="1 8">Multi-pass membrane protein</topology>
    </subcellularLocation>
</comment>
<evidence type="ECO:0000256" key="8">
    <source>
        <dbReference type="PROSITE-ProRule" id="PRU01360"/>
    </source>
</evidence>
<dbReference type="InterPro" id="IPR036942">
    <property type="entry name" value="Beta-barrel_TonB_sf"/>
</dbReference>
<comment type="caution">
    <text evidence="13">The sequence shown here is derived from an EMBL/GenBank/DDBJ whole genome shotgun (WGS) entry which is preliminary data.</text>
</comment>
<dbReference type="InterPro" id="IPR023996">
    <property type="entry name" value="TonB-dep_OMP_SusC/RagA"/>
</dbReference>
<accession>A0A0N8H9A6</accession>
<dbReference type="Pfam" id="PF13715">
    <property type="entry name" value="CarbopepD_reg_2"/>
    <property type="match status" value="1"/>
</dbReference>
<name>A0A0N8H9A6_9BACT</name>
<evidence type="ECO:0000256" key="5">
    <source>
        <dbReference type="ARBA" id="ARBA00023077"/>
    </source>
</evidence>
<keyword evidence="4 8" id="KW-0812">Transmembrane</keyword>